<dbReference type="Gene3D" id="3.40.50.11030">
    <property type="entry name" value="Threonylcarbamoyl-AMP synthase, C-terminal domain"/>
    <property type="match status" value="1"/>
</dbReference>
<comment type="catalytic activity">
    <reaction evidence="12 13">
        <text>L-threonine + hydrogencarbonate + ATP = L-threonylcarbamoyladenylate + diphosphate + H2O</text>
        <dbReference type="Rhea" id="RHEA:36407"/>
        <dbReference type="ChEBI" id="CHEBI:15377"/>
        <dbReference type="ChEBI" id="CHEBI:17544"/>
        <dbReference type="ChEBI" id="CHEBI:30616"/>
        <dbReference type="ChEBI" id="CHEBI:33019"/>
        <dbReference type="ChEBI" id="CHEBI:57926"/>
        <dbReference type="ChEBI" id="CHEBI:73682"/>
        <dbReference type="EC" id="2.7.7.87"/>
    </reaction>
</comment>
<keyword evidence="16" id="KW-1185">Reference proteome</keyword>
<dbReference type="PROSITE" id="PS51163">
    <property type="entry name" value="YRDC"/>
    <property type="match status" value="1"/>
</dbReference>
<dbReference type="SUPFAM" id="SSF55821">
    <property type="entry name" value="YrdC/RibB"/>
    <property type="match status" value="1"/>
</dbReference>
<comment type="function">
    <text evidence="13">Required for the formation of a threonylcarbamoyl group on adenosine at position 37 (t(6)A37) in tRNAs that read codons beginning with adenine.</text>
</comment>
<feature type="domain" description="YrdC-like" evidence="14">
    <location>
        <begin position="9"/>
        <end position="196"/>
    </location>
</feature>
<evidence type="ECO:0000313" key="15">
    <source>
        <dbReference type="EMBL" id="MEK0083335.1"/>
    </source>
</evidence>
<evidence type="ECO:0000256" key="3">
    <source>
        <dbReference type="ARBA" id="ARBA00012584"/>
    </source>
</evidence>
<proteinExistence type="inferred from homology"/>
<comment type="similarity">
    <text evidence="2 13">Belongs to the SUA5 family.</text>
</comment>
<evidence type="ECO:0000256" key="2">
    <source>
        <dbReference type="ARBA" id="ARBA00007663"/>
    </source>
</evidence>
<evidence type="ECO:0000256" key="11">
    <source>
        <dbReference type="ARBA" id="ARBA00029774"/>
    </source>
</evidence>
<evidence type="ECO:0000256" key="8">
    <source>
        <dbReference type="ARBA" id="ARBA00022695"/>
    </source>
</evidence>
<dbReference type="Pfam" id="PF03481">
    <property type="entry name" value="Sua5_C"/>
    <property type="match status" value="1"/>
</dbReference>
<dbReference type="PANTHER" id="PTHR17490">
    <property type="entry name" value="SUA5"/>
    <property type="match status" value="1"/>
</dbReference>
<dbReference type="Gene3D" id="3.90.870.10">
    <property type="entry name" value="DHBP synthase"/>
    <property type="match status" value="1"/>
</dbReference>
<gene>
    <name evidence="15" type="ORF">U1T56_09225</name>
</gene>
<dbReference type="PANTHER" id="PTHR17490:SF16">
    <property type="entry name" value="THREONYLCARBAMOYL-AMP SYNTHASE"/>
    <property type="match status" value="1"/>
</dbReference>
<dbReference type="Pfam" id="PF01300">
    <property type="entry name" value="Sua5_yciO_yrdC"/>
    <property type="match status" value="1"/>
</dbReference>
<dbReference type="RefSeq" id="WP_418159178.1">
    <property type="nucleotide sequence ID" value="NZ_JBBLZC010000007.1"/>
</dbReference>
<evidence type="ECO:0000256" key="10">
    <source>
        <dbReference type="ARBA" id="ARBA00022840"/>
    </source>
</evidence>
<dbReference type="NCBIfam" id="TIGR00057">
    <property type="entry name" value="L-threonylcarbamoyladenylate synthase"/>
    <property type="match status" value="1"/>
</dbReference>
<keyword evidence="6 13" id="KW-0808">Transferase</keyword>
<protein>
    <recommendedName>
        <fullName evidence="4 13">Threonylcarbamoyl-AMP synthase</fullName>
        <shortName evidence="13">TC-AMP synthase</shortName>
        <ecNumber evidence="3 13">2.7.7.87</ecNumber>
    </recommendedName>
    <alternativeName>
        <fullName evidence="11 13">L-threonylcarbamoyladenylate synthase</fullName>
    </alternativeName>
</protein>
<evidence type="ECO:0000256" key="7">
    <source>
        <dbReference type="ARBA" id="ARBA00022694"/>
    </source>
</evidence>
<reference evidence="15 16" key="1">
    <citation type="submission" date="2024-01" db="EMBL/GenBank/DDBJ databases">
        <title>Multi-omics insights into the function and evolution of sodium benzoate biodegradation pathways in Benzoatithermus flavus gen. nov., sp. nov. from hot spring.</title>
        <authorList>
            <person name="Hu C.-J."/>
            <person name="Li W.-J."/>
        </authorList>
    </citation>
    <scope>NUCLEOTIDE SEQUENCE [LARGE SCALE GENOMIC DNA]</scope>
    <source>
        <strain evidence="15 16">SYSU G07066</strain>
    </source>
</reference>
<dbReference type="EC" id="2.7.7.87" evidence="3 13"/>
<evidence type="ECO:0000256" key="1">
    <source>
        <dbReference type="ARBA" id="ARBA00004496"/>
    </source>
</evidence>
<evidence type="ECO:0000256" key="12">
    <source>
        <dbReference type="ARBA" id="ARBA00048366"/>
    </source>
</evidence>
<sequence>MSRILEPTPAAIREAALALRQGRLVAFPTETVYGLGGIATDPEAIARIYRAKNRPAHNPLIVHVADLAAAAALTALDARARAVAEAFWPGPLTLVLPRRTGCAIAANATAGHDTLAVRVPAHPVARALLRATDLPVAAPSANPSGLVSPTTAQHVAADLGEAVDIVLDGGPCPVGVESTVLDLSGPTPCILRPGGLDRETLERLVGPLAEGGDAKAPRSPGQLASHYAPRLPVRLDATSVAPDEALLAFGPRPLEGALTVRNLSPSGDPAEAARNLFAMLRELDRSGARAIAVMPIPAHGLGEAVRDRLRRAAAPRIRSA</sequence>
<evidence type="ECO:0000256" key="5">
    <source>
        <dbReference type="ARBA" id="ARBA00022490"/>
    </source>
</evidence>
<keyword evidence="7 13" id="KW-0819">tRNA processing</keyword>
<dbReference type="EMBL" id="JBBLZC010000007">
    <property type="protein sequence ID" value="MEK0083335.1"/>
    <property type="molecule type" value="Genomic_DNA"/>
</dbReference>
<comment type="caution">
    <text evidence="15">The sequence shown here is derived from an EMBL/GenBank/DDBJ whole genome shotgun (WGS) entry which is preliminary data.</text>
</comment>
<keyword evidence="10 13" id="KW-0067">ATP-binding</keyword>
<dbReference type="InterPro" id="IPR010923">
    <property type="entry name" value="T(6)A37_SUA5"/>
</dbReference>
<evidence type="ECO:0000256" key="6">
    <source>
        <dbReference type="ARBA" id="ARBA00022679"/>
    </source>
</evidence>
<comment type="subcellular location">
    <subcellularLocation>
        <location evidence="1 13">Cytoplasm</location>
    </subcellularLocation>
</comment>
<keyword evidence="8 13" id="KW-0548">Nucleotidyltransferase</keyword>
<accession>A0ABU8XQ36</accession>
<dbReference type="InterPro" id="IPR017945">
    <property type="entry name" value="DHBP_synth_RibB-like_a/b_dom"/>
</dbReference>
<evidence type="ECO:0000256" key="4">
    <source>
        <dbReference type="ARBA" id="ARBA00015492"/>
    </source>
</evidence>
<dbReference type="GO" id="GO:0061710">
    <property type="term" value="F:L-threonylcarbamoyladenylate synthase"/>
    <property type="evidence" value="ECO:0007669"/>
    <property type="project" value="UniProtKB-EC"/>
</dbReference>
<dbReference type="InterPro" id="IPR005145">
    <property type="entry name" value="Sua5_C"/>
</dbReference>
<dbReference type="InterPro" id="IPR038385">
    <property type="entry name" value="Sua5/YwlC_C"/>
</dbReference>
<evidence type="ECO:0000256" key="9">
    <source>
        <dbReference type="ARBA" id="ARBA00022741"/>
    </source>
</evidence>
<evidence type="ECO:0000256" key="13">
    <source>
        <dbReference type="PIRNR" id="PIRNR004930"/>
    </source>
</evidence>
<organism evidence="15 16">
    <name type="scientific">Benzoatithermus flavus</name>
    <dbReference type="NCBI Taxonomy" id="3108223"/>
    <lineage>
        <taxon>Bacteria</taxon>
        <taxon>Pseudomonadati</taxon>
        <taxon>Pseudomonadota</taxon>
        <taxon>Alphaproteobacteria</taxon>
        <taxon>Geminicoccales</taxon>
        <taxon>Geminicoccaceae</taxon>
        <taxon>Benzoatithermus</taxon>
    </lineage>
</organism>
<name>A0ABU8XQ36_9PROT</name>
<dbReference type="PIRSF" id="PIRSF004930">
    <property type="entry name" value="Tln_factor_SUA5"/>
    <property type="match status" value="1"/>
</dbReference>
<keyword evidence="5 13" id="KW-0963">Cytoplasm</keyword>
<dbReference type="InterPro" id="IPR050156">
    <property type="entry name" value="TC-AMP_synthase_SUA5"/>
</dbReference>
<keyword evidence="9 13" id="KW-0547">Nucleotide-binding</keyword>
<evidence type="ECO:0000313" key="16">
    <source>
        <dbReference type="Proteomes" id="UP001375743"/>
    </source>
</evidence>
<dbReference type="Proteomes" id="UP001375743">
    <property type="component" value="Unassembled WGS sequence"/>
</dbReference>
<evidence type="ECO:0000259" key="14">
    <source>
        <dbReference type="PROSITE" id="PS51163"/>
    </source>
</evidence>
<dbReference type="InterPro" id="IPR006070">
    <property type="entry name" value="Sua5-like_dom"/>
</dbReference>